<name>A0A398CQ40_9BACL</name>
<organism evidence="2 3">
    <name type="scientific">Cohnella faecalis</name>
    <dbReference type="NCBI Taxonomy" id="2315694"/>
    <lineage>
        <taxon>Bacteria</taxon>
        <taxon>Bacillati</taxon>
        <taxon>Bacillota</taxon>
        <taxon>Bacilli</taxon>
        <taxon>Bacillales</taxon>
        <taxon>Paenibacillaceae</taxon>
        <taxon>Cohnella</taxon>
    </lineage>
</organism>
<reference evidence="2 3" key="1">
    <citation type="submission" date="2018-09" db="EMBL/GenBank/DDBJ databases">
        <title>Cohnella cavernae sp. nov., isolated from a karst cave.</title>
        <authorList>
            <person name="Zhu H."/>
        </authorList>
    </citation>
    <scope>NUCLEOTIDE SEQUENCE [LARGE SCALE GENOMIC DNA]</scope>
    <source>
        <strain evidence="2 3">K2E09-144</strain>
    </source>
</reference>
<dbReference type="OrthoDB" id="2453150at2"/>
<dbReference type="Proteomes" id="UP000266340">
    <property type="component" value="Unassembled WGS sequence"/>
</dbReference>
<dbReference type="RefSeq" id="WP_119151804.1">
    <property type="nucleotide sequence ID" value="NZ_JBHSOV010000032.1"/>
</dbReference>
<evidence type="ECO:0000313" key="3">
    <source>
        <dbReference type="Proteomes" id="UP000266340"/>
    </source>
</evidence>
<keyword evidence="3" id="KW-1185">Reference proteome</keyword>
<accession>A0A398CQ40</accession>
<dbReference type="CDD" id="cd00525">
    <property type="entry name" value="AE_Prim_S_like"/>
    <property type="match status" value="1"/>
</dbReference>
<dbReference type="Pfam" id="PF22548">
    <property type="entry name" value="AEP-TOTE"/>
    <property type="match status" value="1"/>
</dbReference>
<proteinExistence type="predicted"/>
<dbReference type="EMBL" id="QXJM01000040">
    <property type="protein sequence ID" value="RIE01551.1"/>
    <property type="molecule type" value="Genomic_DNA"/>
</dbReference>
<evidence type="ECO:0000313" key="2">
    <source>
        <dbReference type="EMBL" id="RIE01551.1"/>
    </source>
</evidence>
<sequence>MEKNITKRVKYYTNFMSLYEFLVDAQYSSPNQDDDFKGEIEIEPEMLKRLVHQFNKLYISRRKGYLVQNHFQVHERGKAFVYKDQTLSDTVLQNHLLGKQTIACYPCNAYSTKWFLFDVDVALNGQDAIILAKRCTKRLITTLKEYISEEYIHCYRSGSKGYHIVIYLSEPVQRKRIEEFQQCIIAMAGLQGLKNADVEIIPQITNEKKQGKTAKLPLGRNHINLEYGSNFCCLVNLDTLEYKPSQYRNFLDIDPLDRDSFNKVADVVKEIAPVAKKQHIPMRRIEKKVEIAPRVLQENDIFSFCNSYEVTAHGQRHDMTFDLALRLKNDYKLSQKETEAALLDWLDNQEGRYGSSRVEAIRDTKFQAQYVYSRGYELRGKLIHSIVVTRDEAAFFADIVNEENKIGIMERNAMTVLVAFIRHAKLFGDNQFFMSYDQIEGISDVRRMAINPCITRLEHLGKIEIIERIDFKKGITKANRYKIALDVMHEESTKGYTIHYDSKINVLEILSAFYSVTQLKSMLTKSLYNNILESQESS</sequence>
<protein>
    <recommendedName>
        <fullName evidence="1">TOTE conflict system primase domain-containing protein</fullName>
    </recommendedName>
</protein>
<feature type="domain" description="TOTE conflict system primase" evidence="1">
    <location>
        <begin position="85"/>
        <end position="250"/>
    </location>
</feature>
<gene>
    <name evidence="2" type="ORF">D3H35_24690</name>
</gene>
<comment type="caution">
    <text evidence="2">The sequence shown here is derived from an EMBL/GenBank/DDBJ whole genome shotgun (WGS) entry which is preliminary data.</text>
</comment>
<dbReference type="AlphaFoldDB" id="A0A398CQ40"/>
<evidence type="ECO:0000259" key="1">
    <source>
        <dbReference type="Pfam" id="PF22548"/>
    </source>
</evidence>
<dbReference type="InterPro" id="IPR054347">
    <property type="entry name" value="TOTE_primase"/>
</dbReference>